<dbReference type="AlphaFoldDB" id="A0A6L6XGP5"/>
<name>A0A6L6XGP5_9FIRM</name>
<reference evidence="1 2" key="1">
    <citation type="submission" date="2019-10" db="EMBL/GenBank/DDBJ databases">
        <title>Roseburia spp. ameliorate alcoholic fatty liver via restoration of gut barrier function.</title>
        <authorList>
            <person name="Seo B."/>
            <person name="Ko G."/>
        </authorList>
    </citation>
    <scope>NUCLEOTIDE SEQUENCE [LARGE SCALE GENOMIC DNA]</scope>
    <source>
        <strain evidence="1 2">SNUG30017</strain>
    </source>
</reference>
<organism evidence="1 2">
    <name type="scientific">Roseburia intestinalis</name>
    <dbReference type="NCBI Taxonomy" id="166486"/>
    <lineage>
        <taxon>Bacteria</taxon>
        <taxon>Bacillati</taxon>
        <taxon>Bacillota</taxon>
        <taxon>Clostridia</taxon>
        <taxon>Lachnospirales</taxon>
        <taxon>Lachnospiraceae</taxon>
        <taxon>Roseburia</taxon>
    </lineage>
</organism>
<evidence type="ECO:0008006" key="3">
    <source>
        <dbReference type="Google" id="ProtNLM"/>
    </source>
</evidence>
<sequence>MGNITDMNTRALENAENYDDAELEGLFDTKEFCIALSNLIDSKGIKTGDILNRCNISKSYLMDIKNPSKNIQPKRNKILDLCLGINATKDEINMLLRLAHYQPLDSRGEALDRIIIWGLAHQKDSYEIRSKLYEHGYTDF</sequence>
<evidence type="ECO:0000313" key="2">
    <source>
        <dbReference type="Proteomes" id="UP000479531"/>
    </source>
</evidence>
<dbReference type="Proteomes" id="UP000479531">
    <property type="component" value="Unassembled WGS sequence"/>
</dbReference>
<dbReference type="RefSeq" id="WP_157350629.1">
    <property type="nucleotide sequence ID" value="NZ_WGGT01000012.1"/>
</dbReference>
<evidence type="ECO:0000313" key="1">
    <source>
        <dbReference type="EMBL" id="MVQ46190.1"/>
    </source>
</evidence>
<comment type="caution">
    <text evidence="1">The sequence shown here is derived from an EMBL/GenBank/DDBJ whole genome shotgun (WGS) entry which is preliminary data.</text>
</comment>
<dbReference type="EMBL" id="WGGT01000012">
    <property type="protein sequence ID" value="MVQ46190.1"/>
    <property type="molecule type" value="Genomic_DNA"/>
</dbReference>
<accession>A0A6L6XGP5</accession>
<protein>
    <recommendedName>
        <fullName evidence="3">XRE family transcriptional regulator</fullName>
    </recommendedName>
</protein>
<proteinExistence type="predicted"/>
<gene>
    <name evidence="1" type="ORF">GCK47_10860</name>
</gene>